<evidence type="ECO:0000313" key="3">
    <source>
        <dbReference type="Proteomes" id="UP000027327"/>
    </source>
</evidence>
<evidence type="ECO:0000313" key="2">
    <source>
        <dbReference type="EMBL" id="KCY04537.1"/>
    </source>
</evidence>
<dbReference type="SUPFAM" id="SSF51351">
    <property type="entry name" value="Triosephosphate isomerase (TIM)"/>
    <property type="match status" value="1"/>
</dbReference>
<dbReference type="PROSITE" id="PS51440">
    <property type="entry name" value="TIM_2"/>
    <property type="match status" value="1"/>
</dbReference>
<evidence type="ECO:0000256" key="1">
    <source>
        <dbReference type="ARBA" id="ARBA00023235"/>
    </source>
</evidence>
<feature type="non-terminal residue" evidence="2">
    <location>
        <position position="35"/>
    </location>
</feature>
<reference evidence="2 3" key="1">
    <citation type="submission" date="2014-04" db="EMBL/GenBank/DDBJ databases">
        <title>Comparative genomics and transcriptomics to identify genetic mechanisms underlying the emergence of carbapenem resistant Acinetobacter baumannii (CRAb).</title>
        <authorList>
            <person name="Harris A.D."/>
            <person name="Johnson K.J."/>
            <person name="George J."/>
            <person name="Nadendla S."/>
            <person name="Daugherty S.C."/>
            <person name="Parankush S."/>
            <person name="Sadzewicz L."/>
            <person name="Tallon L."/>
            <person name="Sengamalay N."/>
            <person name="Hazen T.H."/>
            <person name="Rasko D.A."/>
        </authorList>
    </citation>
    <scope>NUCLEOTIDE SEQUENCE [LARGE SCALE GENOMIC DNA]</scope>
    <source>
        <strain evidence="2 3">21072</strain>
    </source>
</reference>
<name>A0A062HDT5_ACIBA</name>
<dbReference type="AlphaFoldDB" id="A0A062HDT5"/>
<dbReference type="Pfam" id="PF00121">
    <property type="entry name" value="TIM"/>
    <property type="match status" value="1"/>
</dbReference>
<keyword evidence="1 2" id="KW-0413">Isomerase</keyword>
<dbReference type="InterPro" id="IPR035990">
    <property type="entry name" value="TIM_sf"/>
</dbReference>
<protein>
    <submittedName>
        <fullName evidence="2">Triosephosphate isomerase family protein</fullName>
    </submittedName>
</protein>
<comment type="caution">
    <text evidence="2">The sequence shown here is derived from an EMBL/GenBank/DDBJ whole genome shotgun (WGS) entry which is preliminary data.</text>
</comment>
<dbReference type="InterPro" id="IPR000652">
    <property type="entry name" value="Triosephosphate_isomerase"/>
</dbReference>
<dbReference type="EMBL" id="JMOD01000291">
    <property type="protein sequence ID" value="KCY04537.1"/>
    <property type="molecule type" value="Genomic_DNA"/>
</dbReference>
<dbReference type="GO" id="GO:0004807">
    <property type="term" value="F:triose-phosphate isomerase activity"/>
    <property type="evidence" value="ECO:0007669"/>
    <property type="project" value="InterPro"/>
</dbReference>
<proteinExistence type="predicted"/>
<organism evidence="2 3">
    <name type="scientific">Acinetobacter baumannii 21072</name>
    <dbReference type="NCBI Taxonomy" id="1310697"/>
    <lineage>
        <taxon>Bacteria</taxon>
        <taxon>Pseudomonadati</taxon>
        <taxon>Pseudomonadota</taxon>
        <taxon>Gammaproteobacteria</taxon>
        <taxon>Moraxellales</taxon>
        <taxon>Moraxellaceae</taxon>
        <taxon>Acinetobacter</taxon>
        <taxon>Acinetobacter calcoaceticus/baumannii complex</taxon>
    </lineage>
</organism>
<gene>
    <name evidence="2" type="ORF">J596_4434</name>
</gene>
<sequence length="35" mass="3676">MSPKISRVAGTGAYTGEVSAELLKDSQINFVLVGH</sequence>
<dbReference type="Gene3D" id="3.20.20.70">
    <property type="entry name" value="Aldolase class I"/>
    <property type="match status" value="1"/>
</dbReference>
<dbReference type="Proteomes" id="UP000027327">
    <property type="component" value="Unassembled WGS sequence"/>
</dbReference>
<accession>A0A062HDT5</accession>
<dbReference type="InterPro" id="IPR013785">
    <property type="entry name" value="Aldolase_TIM"/>
</dbReference>